<dbReference type="RefSeq" id="XP_048264940.1">
    <property type="nucleotide sequence ID" value="XM_048408983.1"/>
</dbReference>
<gene>
    <name evidence="12 13 14" type="primary">LOC100651527</name>
</gene>
<dbReference type="Proteomes" id="UP000835206">
    <property type="component" value="Chromosome 9"/>
</dbReference>
<evidence type="ECO:0000313" key="11">
    <source>
        <dbReference type="Proteomes" id="UP000835206"/>
    </source>
</evidence>
<keyword evidence="11" id="KW-1185">Reference proteome</keyword>
<reference evidence="12 13" key="1">
    <citation type="submission" date="2025-04" db="UniProtKB">
        <authorList>
            <consortium name="RefSeq"/>
        </authorList>
    </citation>
    <scope>IDENTIFICATION</scope>
</reference>
<sequence length="797" mass="92207">MSFVNDVNIYKKMVSQEIIQKPCTINETSAEFMVLPKCEHSEETLIVGEEIIVDENIDINQISEEVICKQKDTSEYFEESMNATMSVEYAEDAISLSGENTSRQKWLSNDVNKEELLLSESEESEAETYNKVIVDDQDGDEETIATFVTAAGQQLALYAVEDSDEIFAVAVYDESGEPPTNFQFLMKSDVERLIGEGAVRTVKKPTQIKRQLLTTESPIFFPKSEPINDISMDNENKIMSNENERIQEKEYILEENSNLMKHSNLNLGTKRVSNIIYATNEKQPDVTYLMMDDCSANMDNSEEYQEDDKSDSEFVEQSTVQYILFEGDQSDSELTFDEIHKTLQNLKANAAKKQMNKKIINRDQNNFGNLKETEYETSVYQNSNVSNKMSNSLTKRKFNLLDSQQELLETLANSSADLIPSSTNLDISNGSIEYTSPESSQIQYKTKRSRKQQLISVNREDSEIIIQPASLVTEEDNNVRKRVRRNKRVAHSRYRQRNTDSKRMKKVKRKEVEIIEIDIDEEESILQSERDVVEITIDDSKDKYSSDKENEIIMVGDSDDESQQSNSKAILLQCQHCLRNFRQQRALETHLRVCSKSPSNTIRFNEQKLKHANGTTEDTVKKQYACKICQQKFDVVVALARHVRSEHSQRKKRRFSKLSVERPSIEIKEKKEHIEPKKQTIIKKIKRKRNQRPKCTWEVKKLSCSDCGRWFPSAALLRAHCLQHGTKKSEQQIRRCQICKKLIRSRLLFVQHLKKHRNLQKNIKSVPNIQKKLHTTSLTFTLTKRLILPSFFDHATL</sequence>
<organism evidence="11 13">
    <name type="scientific">Bombus terrestris</name>
    <name type="common">Buff-tailed bumblebee</name>
    <name type="synonym">Apis terrestris</name>
    <dbReference type="NCBI Taxonomy" id="30195"/>
    <lineage>
        <taxon>Eukaryota</taxon>
        <taxon>Metazoa</taxon>
        <taxon>Ecdysozoa</taxon>
        <taxon>Arthropoda</taxon>
        <taxon>Hexapoda</taxon>
        <taxon>Insecta</taxon>
        <taxon>Pterygota</taxon>
        <taxon>Neoptera</taxon>
        <taxon>Endopterygota</taxon>
        <taxon>Hymenoptera</taxon>
        <taxon>Apocrita</taxon>
        <taxon>Aculeata</taxon>
        <taxon>Apoidea</taxon>
        <taxon>Anthophila</taxon>
        <taxon>Apidae</taxon>
        <taxon>Bombus</taxon>
        <taxon>Bombus</taxon>
    </lineage>
</organism>
<dbReference type="GO" id="GO:0005634">
    <property type="term" value="C:nucleus"/>
    <property type="evidence" value="ECO:0007669"/>
    <property type="project" value="UniProtKB-SubCell"/>
</dbReference>
<dbReference type="SUPFAM" id="SSF57667">
    <property type="entry name" value="beta-beta-alpha zinc fingers"/>
    <property type="match status" value="1"/>
</dbReference>
<dbReference type="PANTHER" id="PTHR24388">
    <property type="entry name" value="ZINC FINGER PROTEIN"/>
    <property type="match status" value="1"/>
</dbReference>
<dbReference type="PROSITE" id="PS50157">
    <property type="entry name" value="ZINC_FINGER_C2H2_2"/>
    <property type="match status" value="2"/>
</dbReference>
<evidence type="ECO:0000313" key="13">
    <source>
        <dbReference type="RefSeq" id="XP_048264941.1"/>
    </source>
</evidence>
<evidence type="ECO:0000256" key="3">
    <source>
        <dbReference type="ARBA" id="ARBA00022737"/>
    </source>
</evidence>
<evidence type="ECO:0000313" key="14">
    <source>
        <dbReference type="RefSeq" id="XP_048264942.1"/>
    </source>
</evidence>
<proteinExistence type="inferred from homology"/>
<comment type="similarity">
    <text evidence="8">Belongs to the snail C2H2-type zinc-finger protein family.</text>
</comment>
<evidence type="ECO:0000256" key="4">
    <source>
        <dbReference type="ARBA" id="ARBA00022771"/>
    </source>
</evidence>
<dbReference type="OrthoDB" id="7694372at2759"/>
<dbReference type="PROSITE" id="PS00028">
    <property type="entry name" value="ZINC_FINGER_C2H2_1"/>
    <property type="match status" value="3"/>
</dbReference>
<keyword evidence="4 9" id="KW-0863">Zinc-finger</keyword>
<feature type="domain" description="C2H2-type" evidence="10">
    <location>
        <begin position="624"/>
        <end position="652"/>
    </location>
</feature>
<name>A0A9C6SQI9_BOMTE</name>
<evidence type="ECO:0000313" key="12">
    <source>
        <dbReference type="RefSeq" id="XP_048264940.1"/>
    </source>
</evidence>
<evidence type="ECO:0000256" key="1">
    <source>
        <dbReference type="ARBA" id="ARBA00004123"/>
    </source>
</evidence>
<dbReference type="InterPro" id="IPR036236">
    <property type="entry name" value="Znf_C2H2_sf"/>
</dbReference>
<dbReference type="PANTHER" id="PTHR24388:SF54">
    <property type="entry name" value="PROTEIN ESCARGOT"/>
    <property type="match status" value="1"/>
</dbReference>
<evidence type="ECO:0000256" key="9">
    <source>
        <dbReference type="PROSITE-ProRule" id="PRU00042"/>
    </source>
</evidence>
<keyword evidence="2" id="KW-0479">Metal-binding</keyword>
<evidence type="ECO:0000256" key="2">
    <source>
        <dbReference type="ARBA" id="ARBA00022723"/>
    </source>
</evidence>
<dbReference type="GeneID" id="100651527"/>
<dbReference type="InterPro" id="IPR013087">
    <property type="entry name" value="Znf_C2H2_type"/>
</dbReference>
<keyword evidence="7" id="KW-0539">Nucleus</keyword>
<evidence type="ECO:0000256" key="6">
    <source>
        <dbReference type="ARBA" id="ARBA00023125"/>
    </source>
</evidence>
<dbReference type="RefSeq" id="XP_048264942.1">
    <property type="nucleotide sequence ID" value="XM_048408985.1"/>
</dbReference>
<evidence type="ECO:0000256" key="8">
    <source>
        <dbReference type="ARBA" id="ARBA00037948"/>
    </source>
</evidence>
<evidence type="ECO:0000256" key="5">
    <source>
        <dbReference type="ARBA" id="ARBA00022833"/>
    </source>
</evidence>
<dbReference type="SMART" id="SM00355">
    <property type="entry name" value="ZnF_C2H2"/>
    <property type="match status" value="4"/>
</dbReference>
<dbReference type="RefSeq" id="XP_048264941.1">
    <property type="nucleotide sequence ID" value="XM_048408984.1"/>
</dbReference>
<dbReference type="Gene3D" id="3.30.160.60">
    <property type="entry name" value="Classic Zinc Finger"/>
    <property type="match status" value="2"/>
</dbReference>
<dbReference type="GO" id="GO:0008270">
    <property type="term" value="F:zinc ion binding"/>
    <property type="evidence" value="ECO:0007669"/>
    <property type="project" value="UniProtKB-KW"/>
</dbReference>
<dbReference type="GO" id="GO:0000981">
    <property type="term" value="F:DNA-binding transcription factor activity, RNA polymerase II-specific"/>
    <property type="evidence" value="ECO:0007669"/>
    <property type="project" value="TreeGrafter"/>
</dbReference>
<keyword evidence="6" id="KW-0238">DNA-binding</keyword>
<dbReference type="InterPro" id="IPR050527">
    <property type="entry name" value="Snail/Krueppel_Znf"/>
</dbReference>
<comment type="subcellular location">
    <subcellularLocation>
        <location evidence="1">Nucleus</location>
    </subcellularLocation>
</comment>
<keyword evidence="3" id="KW-0677">Repeat</keyword>
<dbReference type="GO" id="GO:0000978">
    <property type="term" value="F:RNA polymerase II cis-regulatory region sequence-specific DNA binding"/>
    <property type="evidence" value="ECO:0007669"/>
    <property type="project" value="TreeGrafter"/>
</dbReference>
<dbReference type="AlphaFoldDB" id="A0A9C6SQI9"/>
<evidence type="ECO:0000259" key="10">
    <source>
        <dbReference type="PROSITE" id="PS50157"/>
    </source>
</evidence>
<feature type="domain" description="C2H2-type" evidence="10">
    <location>
        <begin position="702"/>
        <end position="729"/>
    </location>
</feature>
<protein>
    <submittedName>
        <fullName evidence="12 13">Uncharacterized protein LOC100651527 isoform X1</fullName>
    </submittedName>
</protein>
<evidence type="ECO:0000256" key="7">
    <source>
        <dbReference type="ARBA" id="ARBA00023242"/>
    </source>
</evidence>
<keyword evidence="5" id="KW-0862">Zinc</keyword>
<accession>A0A9C6SQI9</accession>